<gene>
    <name evidence="6" type="ORF">DFP90_11151</name>
</gene>
<dbReference type="AlphaFoldDB" id="A0A3D9H8H5"/>
<evidence type="ECO:0000256" key="4">
    <source>
        <dbReference type="ARBA" id="ARBA00022842"/>
    </source>
</evidence>
<evidence type="ECO:0000256" key="2">
    <source>
        <dbReference type="ARBA" id="ARBA00022723"/>
    </source>
</evidence>
<dbReference type="InterPro" id="IPR029033">
    <property type="entry name" value="His_PPase_superfam"/>
</dbReference>
<dbReference type="InterPro" id="IPR015797">
    <property type="entry name" value="NUDIX_hydrolase-like_dom_sf"/>
</dbReference>
<comment type="cofactor">
    <cofactor evidence="1">
        <name>Mg(2+)</name>
        <dbReference type="ChEBI" id="CHEBI:18420"/>
    </cofactor>
</comment>
<evidence type="ECO:0000313" key="6">
    <source>
        <dbReference type="EMBL" id="RED45804.1"/>
    </source>
</evidence>
<keyword evidence="7" id="KW-1185">Reference proteome</keyword>
<reference evidence="6 7" key="1">
    <citation type="submission" date="2018-07" db="EMBL/GenBank/DDBJ databases">
        <title>Genomic Encyclopedia of Type Strains, Phase III (KMG-III): the genomes of soil and plant-associated and newly described type strains.</title>
        <authorList>
            <person name="Whitman W."/>
        </authorList>
    </citation>
    <scope>NUCLEOTIDE SEQUENCE [LARGE SCALE GENOMIC DNA]</scope>
    <source>
        <strain evidence="6 7">CECT 8488</strain>
    </source>
</reference>
<dbReference type="InterPro" id="IPR000086">
    <property type="entry name" value="NUDIX_hydrolase_dom"/>
</dbReference>
<dbReference type="PANTHER" id="PTHR12629:SF0">
    <property type="entry name" value="DIPHOSPHOINOSITOL-POLYPHOSPHATE DIPHOSPHATASE"/>
    <property type="match status" value="1"/>
</dbReference>
<evidence type="ECO:0000313" key="7">
    <source>
        <dbReference type="Proteomes" id="UP000256845"/>
    </source>
</evidence>
<dbReference type="CDD" id="cd07067">
    <property type="entry name" value="HP_PGM_like"/>
    <property type="match status" value="1"/>
</dbReference>
<evidence type="ECO:0000259" key="5">
    <source>
        <dbReference type="PROSITE" id="PS51462"/>
    </source>
</evidence>
<dbReference type="SUPFAM" id="SSF55811">
    <property type="entry name" value="Nudix"/>
    <property type="match status" value="1"/>
</dbReference>
<dbReference type="CDD" id="cd04666">
    <property type="entry name" value="NUDIX_DIPP2_like_Nudt4"/>
    <property type="match status" value="1"/>
</dbReference>
<dbReference type="GO" id="GO:0046872">
    <property type="term" value="F:metal ion binding"/>
    <property type="evidence" value="ECO:0007669"/>
    <property type="project" value="UniProtKB-KW"/>
</dbReference>
<feature type="domain" description="Nudix hydrolase" evidence="5">
    <location>
        <begin position="186"/>
        <end position="314"/>
    </location>
</feature>
<keyword evidence="3" id="KW-0378">Hydrolase</keyword>
<dbReference type="Pfam" id="PF00300">
    <property type="entry name" value="His_Phos_1"/>
    <property type="match status" value="1"/>
</dbReference>
<evidence type="ECO:0000256" key="3">
    <source>
        <dbReference type="ARBA" id="ARBA00022801"/>
    </source>
</evidence>
<dbReference type="InterPro" id="IPR047198">
    <property type="entry name" value="DDP-like_NUDIX"/>
</dbReference>
<dbReference type="GO" id="GO:0005737">
    <property type="term" value="C:cytoplasm"/>
    <property type="evidence" value="ECO:0007669"/>
    <property type="project" value="TreeGrafter"/>
</dbReference>
<protein>
    <submittedName>
        <fullName evidence="6">Phosphohistidine phosphatase</fullName>
    </submittedName>
</protein>
<dbReference type="PROSITE" id="PS51462">
    <property type="entry name" value="NUDIX"/>
    <property type="match status" value="1"/>
</dbReference>
<dbReference type="Pfam" id="PF00293">
    <property type="entry name" value="NUDIX"/>
    <property type="match status" value="1"/>
</dbReference>
<dbReference type="GO" id="GO:0016462">
    <property type="term" value="F:pyrophosphatase activity"/>
    <property type="evidence" value="ECO:0007669"/>
    <property type="project" value="InterPro"/>
</dbReference>
<dbReference type="SUPFAM" id="SSF53254">
    <property type="entry name" value="Phosphoglycerate mutase-like"/>
    <property type="match status" value="1"/>
</dbReference>
<name>A0A3D9H8H5_9PROT</name>
<dbReference type="Gene3D" id="3.90.79.10">
    <property type="entry name" value="Nucleoside Triphosphate Pyrophosphohydrolase"/>
    <property type="match status" value="1"/>
</dbReference>
<keyword evidence="4" id="KW-0460">Magnesium</keyword>
<dbReference type="InterPro" id="IPR013078">
    <property type="entry name" value="His_Pase_superF_clade-1"/>
</dbReference>
<comment type="caution">
    <text evidence="6">The sequence shown here is derived from an EMBL/GenBank/DDBJ whole genome shotgun (WGS) entry which is preliminary data.</text>
</comment>
<dbReference type="Gene3D" id="3.40.50.1240">
    <property type="entry name" value="Phosphoglycerate mutase-like"/>
    <property type="match status" value="1"/>
</dbReference>
<sequence length="321" mass="35788">MLREILIYRQGKARDGGRRGARGRKLTDEGKRDAQRMGVWLDRNGLVPDQIYSSNSFRARSTANNCCKAANLGVAEVILDADLYRAGRKNLIGFLRNLPEQTKRVMIVGHNPGLEKLVNYLGRTSDKDSAVEMDAGSLAHLRFTGGWQNLDKGCAQMIHLVHPRQLPEKFPYPTPDGPEQRLRPAYYYSQSAVVPFRKRKGKLEILLVTSGGGKKWIIPKGIHDPGITAQDSAAKEAFEEAGVLGTVLDCKLGQYAYSKWGATCEVVVFPMEVTRELPSSQWDESHRDRRWLPVKKAAKLISNDDIKLIVKSLPDCLGDCG</sequence>
<accession>A0A3D9H8H5</accession>
<evidence type="ECO:0000256" key="1">
    <source>
        <dbReference type="ARBA" id="ARBA00001946"/>
    </source>
</evidence>
<dbReference type="RefSeq" id="WP_115938375.1">
    <property type="nucleotide sequence ID" value="NZ_QRDW01000011.1"/>
</dbReference>
<dbReference type="EMBL" id="QRDW01000011">
    <property type="protein sequence ID" value="RED45804.1"/>
    <property type="molecule type" value="Genomic_DNA"/>
</dbReference>
<dbReference type="Proteomes" id="UP000256845">
    <property type="component" value="Unassembled WGS sequence"/>
</dbReference>
<dbReference type="PANTHER" id="PTHR12629">
    <property type="entry name" value="DIPHOSPHOINOSITOL POLYPHOSPHATE PHOSPHOHYDROLASE"/>
    <property type="match status" value="1"/>
</dbReference>
<dbReference type="OrthoDB" id="9810154at2"/>
<keyword evidence="2" id="KW-0479">Metal-binding</keyword>
<proteinExistence type="predicted"/>
<organism evidence="6 7">
    <name type="scientific">Aestuariispira insulae</name>
    <dbReference type="NCBI Taxonomy" id="1461337"/>
    <lineage>
        <taxon>Bacteria</taxon>
        <taxon>Pseudomonadati</taxon>
        <taxon>Pseudomonadota</taxon>
        <taxon>Alphaproteobacteria</taxon>
        <taxon>Rhodospirillales</taxon>
        <taxon>Kiloniellaceae</taxon>
        <taxon>Aestuariispira</taxon>
    </lineage>
</organism>